<keyword evidence="4 11" id="KW-0288">FMN</keyword>
<dbReference type="Pfam" id="PF01070">
    <property type="entry name" value="FMN_dh"/>
    <property type="match status" value="1"/>
</dbReference>
<evidence type="ECO:0000313" key="13">
    <source>
        <dbReference type="EMBL" id="MBP3193706.1"/>
    </source>
</evidence>
<dbReference type="EC" id="5.3.3.2" evidence="11"/>
<evidence type="ECO:0000256" key="6">
    <source>
        <dbReference type="ARBA" id="ARBA00022842"/>
    </source>
</evidence>
<comment type="subunit">
    <text evidence="10 11">Homooctamer. Dimer of tetramers.</text>
</comment>
<dbReference type="CDD" id="cd02811">
    <property type="entry name" value="IDI-2_FMN"/>
    <property type="match status" value="1"/>
</dbReference>
<reference evidence="13" key="1">
    <citation type="submission" date="2021-02" db="EMBL/GenBank/DDBJ databases">
        <title>Natronogracilivirga saccharolytica gen. nov. sp. nov. a new anaerobic, haloalkiliphilic carbohydrate-fermenting bacterium from soda lake and proposing of Cyclonatronumiaceae fam. nov. in the phylum Balneolaeota.</title>
        <authorList>
            <person name="Zhilina T.N."/>
            <person name="Sorokin D.Y."/>
            <person name="Zavarzina D.G."/>
            <person name="Toshchakov S.V."/>
            <person name="Kublanov I.V."/>
        </authorList>
    </citation>
    <scope>NUCLEOTIDE SEQUENCE</scope>
    <source>
        <strain evidence="13">Z-1702</strain>
    </source>
</reference>
<proteinExistence type="inferred from homology"/>
<keyword evidence="7 11" id="KW-0521">NADP</keyword>
<feature type="binding site" evidence="11">
    <location>
        <position position="221"/>
    </location>
    <ligand>
        <name>FMN</name>
        <dbReference type="ChEBI" id="CHEBI:58210"/>
    </ligand>
</feature>
<dbReference type="HAMAP" id="MF_00354">
    <property type="entry name" value="Idi_2"/>
    <property type="match status" value="1"/>
</dbReference>
<evidence type="ECO:0000256" key="11">
    <source>
        <dbReference type="HAMAP-Rule" id="MF_00354"/>
    </source>
</evidence>
<dbReference type="PIRSF" id="PIRSF003314">
    <property type="entry name" value="IPP_isomerase"/>
    <property type="match status" value="1"/>
</dbReference>
<dbReference type="GO" id="GO:0070402">
    <property type="term" value="F:NADPH binding"/>
    <property type="evidence" value="ECO:0007669"/>
    <property type="project" value="UniProtKB-UniRule"/>
</dbReference>
<dbReference type="InterPro" id="IPR013785">
    <property type="entry name" value="Aldolase_TIM"/>
</dbReference>
<feature type="binding site" evidence="11">
    <location>
        <position position="160"/>
    </location>
    <ligand>
        <name>Mg(2+)</name>
        <dbReference type="ChEBI" id="CHEBI:18420"/>
    </ligand>
</feature>
<feature type="binding site" evidence="11">
    <location>
        <begin position="289"/>
        <end position="290"/>
    </location>
    <ligand>
        <name>FMN</name>
        <dbReference type="ChEBI" id="CHEBI:58210"/>
    </ligand>
</feature>
<feature type="binding site" evidence="11">
    <location>
        <begin position="95"/>
        <end position="97"/>
    </location>
    <ligand>
        <name>substrate</name>
    </ligand>
</feature>
<keyword evidence="14" id="KW-1185">Reference proteome</keyword>
<dbReference type="GO" id="GO:0000287">
    <property type="term" value="F:magnesium ion binding"/>
    <property type="evidence" value="ECO:0007669"/>
    <property type="project" value="UniProtKB-UniRule"/>
</dbReference>
<comment type="cofactor">
    <cofactor evidence="11">
        <name>Mg(2+)</name>
        <dbReference type="ChEBI" id="CHEBI:18420"/>
    </cofactor>
</comment>
<dbReference type="AlphaFoldDB" id="A0A8J7SCU8"/>
<feature type="binding site" evidence="11">
    <location>
        <position position="64"/>
    </location>
    <ligand>
        <name>FMN</name>
        <dbReference type="ChEBI" id="CHEBI:58210"/>
    </ligand>
</feature>
<sequence length="341" mass="37312">MPEIEQRKKDHLDITTSGQAGYAKTSGFERFDFIHNALPEVDYDEISCETRFLNRWFSFPLFISSMTGGHHEATPLNAIIAAFCEAYILPFGVGSQRAMLEDPSLLKSFSIVREEAPSAFIASNIGGTQLIGGLEKEKVSALVDTIRADAIIVHLNPLQELRQKNGDRNFSGVREGIRKLVSEVEIPVIVKETGAGLSQNVIEQLIDCGVAAVDIAGAGGTSWGRVENIRNASSEDHFTDDWGIPTSECLLAARDLAGGKCEIIASGGIRHSSEIAKSLCMGAVMAATAQPVIRAVKQEGYEGLEKLYKQWEADFKTIMCLLGCERPTELDMIHLRRVSLR</sequence>
<dbReference type="Proteomes" id="UP000673975">
    <property type="component" value="Unassembled WGS sequence"/>
</dbReference>
<comment type="subcellular location">
    <subcellularLocation>
        <location evidence="11">Cytoplasm</location>
    </subcellularLocation>
</comment>
<keyword evidence="5 11" id="KW-0479">Metal-binding</keyword>
<evidence type="ECO:0000256" key="8">
    <source>
        <dbReference type="ARBA" id="ARBA00023229"/>
    </source>
</evidence>
<feature type="binding site" evidence="11">
    <location>
        <begin position="65"/>
        <end position="67"/>
    </location>
    <ligand>
        <name>FMN</name>
        <dbReference type="ChEBI" id="CHEBI:58210"/>
    </ligand>
</feature>
<dbReference type="SUPFAM" id="SSF51395">
    <property type="entry name" value="FMN-linked oxidoreductases"/>
    <property type="match status" value="1"/>
</dbReference>
<dbReference type="InterPro" id="IPR011179">
    <property type="entry name" value="IPdP_isomerase"/>
</dbReference>
<dbReference type="PANTHER" id="PTHR43665">
    <property type="entry name" value="ISOPENTENYL-DIPHOSPHATE DELTA-ISOMERASE"/>
    <property type="match status" value="1"/>
</dbReference>
<dbReference type="PANTHER" id="PTHR43665:SF1">
    <property type="entry name" value="ISOPENTENYL-DIPHOSPHATE DELTA-ISOMERASE"/>
    <property type="match status" value="1"/>
</dbReference>
<comment type="similarity">
    <text evidence="11">Belongs to the IPP isomerase type 2 family.</text>
</comment>
<comment type="function">
    <text evidence="11">Involved in the biosynthesis of isoprenoids. Catalyzes the 1,3-allylic rearrangement of the homoallylic substrate isopentenyl (IPP) to its allylic isomer, dimethylallyl diphosphate (DMAPP).</text>
</comment>
<feature type="binding site" evidence="11">
    <location>
        <position position="159"/>
    </location>
    <ligand>
        <name>substrate</name>
    </ligand>
</feature>
<dbReference type="InterPro" id="IPR000262">
    <property type="entry name" value="FMN-dep_DH"/>
</dbReference>
<feature type="binding site" evidence="11">
    <location>
        <begin position="268"/>
        <end position="270"/>
    </location>
    <ligand>
        <name>FMN</name>
        <dbReference type="ChEBI" id="CHEBI:58210"/>
    </ligand>
</feature>
<evidence type="ECO:0000256" key="9">
    <source>
        <dbReference type="ARBA" id="ARBA00023235"/>
    </source>
</evidence>
<dbReference type="NCBIfam" id="TIGR02151">
    <property type="entry name" value="IPP_isom_2"/>
    <property type="match status" value="1"/>
</dbReference>
<comment type="caution">
    <text evidence="11">Lacks conserved residue(s) required for the propagation of feature annotation.</text>
</comment>
<dbReference type="GO" id="GO:0010181">
    <property type="term" value="F:FMN binding"/>
    <property type="evidence" value="ECO:0007669"/>
    <property type="project" value="UniProtKB-UniRule"/>
</dbReference>
<dbReference type="GO" id="GO:0008299">
    <property type="term" value="P:isoprenoid biosynthetic process"/>
    <property type="evidence" value="ECO:0007669"/>
    <property type="project" value="UniProtKB-UniRule"/>
</dbReference>
<organism evidence="13 14">
    <name type="scientific">Natronogracilivirga saccharolytica</name>
    <dbReference type="NCBI Taxonomy" id="2812953"/>
    <lineage>
        <taxon>Bacteria</taxon>
        <taxon>Pseudomonadati</taxon>
        <taxon>Balneolota</taxon>
        <taxon>Balneolia</taxon>
        <taxon>Balneolales</taxon>
        <taxon>Cyclonatronaceae</taxon>
        <taxon>Natronogracilivirga</taxon>
    </lineage>
</organism>
<feature type="domain" description="FMN-dependent dehydrogenase" evidence="12">
    <location>
        <begin position="176"/>
        <end position="336"/>
    </location>
</feature>
<dbReference type="RefSeq" id="WP_210513164.1">
    <property type="nucleotide sequence ID" value="NZ_JAFIDN010000013.1"/>
</dbReference>
<feature type="binding site" evidence="11">
    <location>
        <position position="124"/>
    </location>
    <ligand>
        <name>FMN</name>
        <dbReference type="ChEBI" id="CHEBI:58210"/>
    </ligand>
</feature>
<evidence type="ECO:0000256" key="2">
    <source>
        <dbReference type="ARBA" id="ARBA00022490"/>
    </source>
</evidence>
<evidence type="ECO:0000256" key="1">
    <source>
        <dbReference type="ARBA" id="ARBA00001917"/>
    </source>
</evidence>
<comment type="caution">
    <text evidence="13">The sequence shown here is derived from an EMBL/GenBank/DDBJ whole genome shotgun (WGS) entry which is preliminary data.</text>
</comment>
<dbReference type="GO" id="GO:0016491">
    <property type="term" value="F:oxidoreductase activity"/>
    <property type="evidence" value="ECO:0007669"/>
    <property type="project" value="InterPro"/>
</dbReference>
<keyword evidence="6 11" id="KW-0460">Magnesium</keyword>
<dbReference type="Gene3D" id="3.20.20.70">
    <property type="entry name" value="Aldolase class I"/>
    <property type="match status" value="1"/>
</dbReference>
<comment type="cofactor">
    <cofactor evidence="1 11">
        <name>FMN</name>
        <dbReference type="ChEBI" id="CHEBI:58210"/>
    </cofactor>
</comment>
<feature type="binding site" evidence="11">
    <location>
        <position position="191"/>
    </location>
    <ligand>
        <name>FMN</name>
        <dbReference type="ChEBI" id="CHEBI:58210"/>
    </ligand>
</feature>
<accession>A0A8J7SCU8</accession>
<evidence type="ECO:0000256" key="7">
    <source>
        <dbReference type="ARBA" id="ARBA00022857"/>
    </source>
</evidence>
<keyword evidence="8 11" id="KW-0414">Isoprene biosynthesis</keyword>
<evidence type="ECO:0000256" key="4">
    <source>
        <dbReference type="ARBA" id="ARBA00022643"/>
    </source>
</evidence>
<dbReference type="GO" id="GO:0005737">
    <property type="term" value="C:cytoplasm"/>
    <property type="evidence" value="ECO:0007669"/>
    <property type="project" value="UniProtKB-SubCell"/>
</dbReference>
<gene>
    <name evidence="11" type="primary">fni</name>
    <name evidence="13" type="ORF">NATSA_13600</name>
</gene>
<evidence type="ECO:0000313" key="14">
    <source>
        <dbReference type="Proteomes" id="UP000673975"/>
    </source>
</evidence>
<dbReference type="GO" id="GO:0004452">
    <property type="term" value="F:isopentenyl-diphosphate delta-isomerase activity"/>
    <property type="evidence" value="ECO:0007669"/>
    <property type="project" value="UniProtKB-UniRule"/>
</dbReference>
<comment type="catalytic activity">
    <reaction evidence="11">
        <text>isopentenyl diphosphate = dimethylallyl diphosphate</text>
        <dbReference type="Rhea" id="RHEA:23284"/>
        <dbReference type="ChEBI" id="CHEBI:57623"/>
        <dbReference type="ChEBI" id="CHEBI:128769"/>
        <dbReference type="EC" id="5.3.3.2"/>
    </reaction>
</comment>
<keyword evidence="3 11" id="KW-0285">Flavoprotein</keyword>
<evidence type="ECO:0000256" key="3">
    <source>
        <dbReference type="ARBA" id="ARBA00022630"/>
    </source>
</evidence>
<feature type="binding site" evidence="11">
    <location>
        <begin position="7"/>
        <end position="8"/>
    </location>
    <ligand>
        <name>substrate</name>
    </ligand>
</feature>
<evidence type="ECO:0000259" key="12">
    <source>
        <dbReference type="Pfam" id="PF01070"/>
    </source>
</evidence>
<keyword evidence="2 11" id="KW-0963">Cytoplasm</keyword>
<name>A0A8J7SCU8_9BACT</name>
<feature type="binding site" evidence="11">
    <location>
        <position position="95"/>
    </location>
    <ligand>
        <name>FMN</name>
        <dbReference type="ChEBI" id="CHEBI:58210"/>
    </ligand>
</feature>
<evidence type="ECO:0000256" key="10">
    <source>
        <dbReference type="ARBA" id="ARBA00025810"/>
    </source>
</evidence>
<protein>
    <recommendedName>
        <fullName evidence="11">Isopentenyl-diphosphate delta-isomerase</fullName>
        <shortName evidence="11">IPP isomerase</shortName>
        <ecNumber evidence="11">5.3.3.2</ecNumber>
    </recommendedName>
    <alternativeName>
        <fullName evidence="11">Isopentenyl diphosphate:dimethylallyl diphosphate isomerase</fullName>
    </alternativeName>
    <alternativeName>
        <fullName evidence="11">Isopentenyl pyrophosphate isomerase</fullName>
    </alternativeName>
    <alternativeName>
        <fullName evidence="11">Type 2 isopentenyl diphosphate isomerase</fullName>
        <shortName evidence="11">IDI-2</shortName>
    </alternativeName>
</protein>
<evidence type="ECO:0000256" key="5">
    <source>
        <dbReference type="ARBA" id="ARBA00022723"/>
    </source>
</evidence>
<keyword evidence="9 11" id="KW-0413">Isomerase</keyword>
<comment type="cofactor">
    <cofactor evidence="11">
        <name>NADPH</name>
        <dbReference type="ChEBI" id="CHEBI:57783"/>
    </cofactor>
</comment>
<dbReference type="EMBL" id="JAFIDN010000013">
    <property type="protein sequence ID" value="MBP3193706.1"/>
    <property type="molecule type" value="Genomic_DNA"/>
</dbReference>